<dbReference type="Proteomes" id="UP000285575">
    <property type="component" value="Unassembled WGS sequence"/>
</dbReference>
<accession>A0A437RI86</accession>
<dbReference type="FunFam" id="1.10.1040.10:FF:000017">
    <property type="entry name" value="2-dehydropantoate 2-reductase"/>
    <property type="match status" value="1"/>
</dbReference>
<sequence length="339" mass="36240">MKIAVVGAGAIGGYLGARLARSGQEVTFIARNRNLEAINAHGFKLILEDGSEEHTPAGPNLRAVQRYADAGPQDVVLITVKAHQVKDLLPDLRGLFGPDTVVVTMINGVPWWYFHKLAGPYEGRSLESLDPGGLIAANIEPERLIGSVVYPASELVAPGVVKLIEGNRFSLGELDGSRSERIEALSKAMMGAGFKSPVSRDIRSEIWVKLWGNLTFNPISALTHATLEDICRYGPTRELAAAMMREAQAVGEKLGVAFKISLEQRIAGAEAVGAHKTSMLQDVEAGRALELEALVGSVVELGRITETPTPVISAMHATVSLLQRTLAAQQGRLKVQAAA</sequence>
<dbReference type="UniPathway" id="UPA00028">
    <property type="reaction ID" value="UER00004"/>
</dbReference>
<keyword evidence="8" id="KW-0560">Oxidoreductase</keyword>
<dbReference type="RefSeq" id="WP_128228821.1">
    <property type="nucleotide sequence ID" value="NZ_SACR01000003.1"/>
</dbReference>
<evidence type="ECO:0000259" key="12">
    <source>
        <dbReference type="Pfam" id="PF08546"/>
    </source>
</evidence>
<evidence type="ECO:0000256" key="9">
    <source>
        <dbReference type="ARBA" id="ARBA00032024"/>
    </source>
</evidence>
<dbReference type="InterPro" id="IPR013328">
    <property type="entry name" value="6PGD_dom2"/>
</dbReference>
<dbReference type="EC" id="1.1.1.169" evidence="4"/>
<comment type="caution">
    <text evidence="13">The sequence shown here is derived from an EMBL/GenBank/DDBJ whole genome shotgun (WGS) entry which is preliminary data.</text>
</comment>
<evidence type="ECO:0000259" key="11">
    <source>
        <dbReference type="Pfam" id="PF02558"/>
    </source>
</evidence>
<dbReference type="GO" id="GO:0008677">
    <property type="term" value="F:2-dehydropantoate 2-reductase activity"/>
    <property type="evidence" value="ECO:0007669"/>
    <property type="project" value="UniProtKB-EC"/>
</dbReference>
<dbReference type="InterPro" id="IPR036291">
    <property type="entry name" value="NAD(P)-bd_dom_sf"/>
</dbReference>
<dbReference type="GO" id="GO:0015940">
    <property type="term" value="P:pantothenate biosynthetic process"/>
    <property type="evidence" value="ECO:0007669"/>
    <property type="project" value="UniProtKB-UniPathway"/>
</dbReference>
<dbReference type="GO" id="GO:0005737">
    <property type="term" value="C:cytoplasm"/>
    <property type="evidence" value="ECO:0007669"/>
    <property type="project" value="TreeGrafter"/>
</dbReference>
<dbReference type="OrthoDB" id="9796561at2"/>
<evidence type="ECO:0000256" key="1">
    <source>
        <dbReference type="ARBA" id="ARBA00002919"/>
    </source>
</evidence>
<dbReference type="NCBIfam" id="NF005089">
    <property type="entry name" value="PRK06522.1-4"/>
    <property type="match status" value="1"/>
</dbReference>
<feature type="domain" description="Ketopantoate reductase N-terminal" evidence="11">
    <location>
        <begin position="3"/>
        <end position="173"/>
    </location>
</feature>
<name>A0A437RI86_9BURK</name>
<proteinExistence type="inferred from homology"/>
<evidence type="ECO:0000256" key="8">
    <source>
        <dbReference type="ARBA" id="ARBA00023002"/>
    </source>
</evidence>
<reference evidence="13 14" key="1">
    <citation type="submission" date="2019-01" db="EMBL/GenBank/DDBJ databases">
        <authorList>
            <person name="Chen W.-M."/>
        </authorList>
    </citation>
    <scope>NUCLEOTIDE SEQUENCE [LARGE SCALE GENOMIC DNA]</scope>
    <source>
        <strain evidence="13 14">KYPY4</strain>
    </source>
</reference>
<evidence type="ECO:0000256" key="5">
    <source>
        <dbReference type="ARBA" id="ARBA00019465"/>
    </source>
</evidence>
<dbReference type="SUPFAM" id="SSF48179">
    <property type="entry name" value="6-phosphogluconate dehydrogenase C-terminal domain-like"/>
    <property type="match status" value="1"/>
</dbReference>
<keyword evidence="7" id="KW-0521">NADP</keyword>
<evidence type="ECO:0000313" key="14">
    <source>
        <dbReference type="Proteomes" id="UP000285575"/>
    </source>
</evidence>
<protein>
    <recommendedName>
        <fullName evidence="5">2-dehydropantoate 2-reductase</fullName>
        <ecNumber evidence="4">1.1.1.169</ecNumber>
    </recommendedName>
    <alternativeName>
        <fullName evidence="9">Ketopantoate reductase</fullName>
    </alternativeName>
</protein>
<dbReference type="SUPFAM" id="SSF51735">
    <property type="entry name" value="NAD(P)-binding Rossmann-fold domains"/>
    <property type="match status" value="1"/>
</dbReference>
<evidence type="ECO:0000256" key="3">
    <source>
        <dbReference type="ARBA" id="ARBA00007870"/>
    </source>
</evidence>
<comment type="similarity">
    <text evidence="3">Belongs to the ketopantoate reductase family.</text>
</comment>
<dbReference type="Gene3D" id="1.10.1040.10">
    <property type="entry name" value="N-(1-d-carboxylethyl)-l-norvaline Dehydrogenase, domain 2"/>
    <property type="match status" value="1"/>
</dbReference>
<feature type="domain" description="Ketopantoate reductase C-terminal" evidence="12">
    <location>
        <begin position="201"/>
        <end position="321"/>
    </location>
</feature>
<keyword evidence="6" id="KW-0566">Pantothenate biosynthesis</keyword>
<comment type="catalytic activity">
    <reaction evidence="10">
        <text>(R)-pantoate + NADP(+) = 2-dehydropantoate + NADPH + H(+)</text>
        <dbReference type="Rhea" id="RHEA:16233"/>
        <dbReference type="ChEBI" id="CHEBI:11561"/>
        <dbReference type="ChEBI" id="CHEBI:15378"/>
        <dbReference type="ChEBI" id="CHEBI:15980"/>
        <dbReference type="ChEBI" id="CHEBI:57783"/>
        <dbReference type="ChEBI" id="CHEBI:58349"/>
        <dbReference type="EC" id="1.1.1.169"/>
    </reaction>
</comment>
<gene>
    <name evidence="13" type="ORF">EOE66_11585</name>
</gene>
<dbReference type="PANTHER" id="PTHR21708">
    <property type="entry name" value="PROBABLE 2-DEHYDROPANTOATE 2-REDUCTASE"/>
    <property type="match status" value="1"/>
</dbReference>
<comment type="function">
    <text evidence="1">Catalyzes the NADPH-dependent reduction of ketopantoate into pantoic acid.</text>
</comment>
<keyword evidence="14" id="KW-1185">Reference proteome</keyword>
<evidence type="ECO:0000256" key="2">
    <source>
        <dbReference type="ARBA" id="ARBA00004994"/>
    </source>
</evidence>
<evidence type="ECO:0000256" key="6">
    <source>
        <dbReference type="ARBA" id="ARBA00022655"/>
    </source>
</evidence>
<evidence type="ECO:0000313" key="13">
    <source>
        <dbReference type="EMBL" id="RVU46461.1"/>
    </source>
</evidence>
<evidence type="ECO:0000256" key="4">
    <source>
        <dbReference type="ARBA" id="ARBA00013014"/>
    </source>
</evidence>
<dbReference type="AlphaFoldDB" id="A0A437RI86"/>
<comment type="pathway">
    <text evidence="2">Cofactor biosynthesis; (R)-pantothenate biosynthesis; (R)-pantoate from 3-methyl-2-oxobutanoate: step 2/2.</text>
</comment>
<dbReference type="InterPro" id="IPR013752">
    <property type="entry name" value="KPA_reductase"/>
</dbReference>
<dbReference type="EMBL" id="SACR01000003">
    <property type="protein sequence ID" value="RVU46461.1"/>
    <property type="molecule type" value="Genomic_DNA"/>
</dbReference>
<dbReference type="PANTHER" id="PTHR21708:SF45">
    <property type="entry name" value="2-DEHYDROPANTOATE 2-REDUCTASE"/>
    <property type="match status" value="1"/>
</dbReference>
<evidence type="ECO:0000256" key="7">
    <source>
        <dbReference type="ARBA" id="ARBA00022857"/>
    </source>
</evidence>
<dbReference type="InterPro" id="IPR051402">
    <property type="entry name" value="KPR-Related"/>
</dbReference>
<dbReference type="Pfam" id="PF08546">
    <property type="entry name" value="ApbA_C"/>
    <property type="match status" value="1"/>
</dbReference>
<dbReference type="InterPro" id="IPR008927">
    <property type="entry name" value="6-PGluconate_DH-like_C_sf"/>
</dbReference>
<evidence type="ECO:0000256" key="10">
    <source>
        <dbReference type="ARBA" id="ARBA00048793"/>
    </source>
</evidence>
<dbReference type="FunFam" id="3.40.50.720:FF:000307">
    <property type="entry name" value="2-dehydropantoate 2-reductase"/>
    <property type="match status" value="1"/>
</dbReference>
<dbReference type="InterPro" id="IPR013332">
    <property type="entry name" value="KPR_N"/>
</dbReference>
<organism evidence="13 14">
    <name type="scientific">Rubrivivax rivuli</name>
    <dbReference type="NCBI Taxonomy" id="1862385"/>
    <lineage>
        <taxon>Bacteria</taxon>
        <taxon>Pseudomonadati</taxon>
        <taxon>Pseudomonadota</taxon>
        <taxon>Betaproteobacteria</taxon>
        <taxon>Burkholderiales</taxon>
        <taxon>Sphaerotilaceae</taxon>
        <taxon>Rubrivivax</taxon>
    </lineage>
</organism>
<dbReference type="Gene3D" id="3.40.50.720">
    <property type="entry name" value="NAD(P)-binding Rossmann-like Domain"/>
    <property type="match status" value="1"/>
</dbReference>
<dbReference type="PRINTS" id="PR00411">
    <property type="entry name" value="PNDRDTASEI"/>
</dbReference>
<dbReference type="Pfam" id="PF02558">
    <property type="entry name" value="ApbA"/>
    <property type="match status" value="1"/>
</dbReference>